<proteinExistence type="predicted"/>
<comment type="caution">
    <text evidence="1">The sequence shown here is derived from an EMBL/GenBank/DDBJ whole genome shotgun (WGS) entry which is preliminary data.</text>
</comment>
<organism evidence="1 2">
    <name type="scientific">Bacillus cereus TIAC219</name>
    <dbReference type="NCBI Taxonomy" id="718222"/>
    <lineage>
        <taxon>Bacteria</taxon>
        <taxon>Bacillati</taxon>
        <taxon>Bacillota</taxon>
        <taxon>Bacilli</taxon>
        <taxon>Bacillales</taxon>
        <taxon>Bacillaceae</taxon>
        <taxon>Bacillus</taxon>
        <taxon>Bacillus cereus group</taxon>
    </lineage>
</organism>
<evidence type="ECO:0008006" key="3">
    <source>
        <dbReference type="Google" id="ProtNLM"/>
    </source>
</evidence>
<reference evidence="1 2" key="1">
    <citation type="submission" date="2013-01" db="EMBL/GenBank/DDBJ databases">
        <title>The Genome Sequence of Bacillus cereus TIAC219.</title>
        <authorList>
            <consortium name="The Broad Institute Genome Sequencing Platform"/>
            <consortium name="The Broad Institute Genome Sequencing Center for Infectious Disease"/>
            <person name="Feldgarden M."/>
            <person name="Van der Auwera G.A."/>
            <person name="Mahillon J."/>
            <person name="Duprez V."/>
            <person name="Timmery S."/>
            <person name="Mattelet C."/>
            <person name="Dierick K."/>
            <person name="Sun M."/>
            <person name="Yu Z."/>
            <person name="Zhu L."/>
            <person name="Hu X."/>
            <person name="Shank E.B."/>
            <person name="Swiecicka I."/>
            <person name="Hansen B.M."/>
            <person name="Andrup L."/>
            <person name="Walker B."/>
            <person name="Young S.K."/>
            <person name="Zeng Q."/>
            <person name="Gargeya S."/>
            <person name="Fitzgerald M."/>
            <person name="Haas B."/>
            <person name="Abouelleil A."/>
            <person name="Alvarado L."/>
            <person name="Arachchi H.M."/>
            <person name="Berlin A.M."/>
            <person name="Chapman S.B."/>
            <person name="Dewar J."/>
            <person name="Goldberg J."/>
            <person name="Griggs A."/>
            <person name="Gujja S."/>
            <person name="Hansen M."/>
            <person name="Howarth C."/>
            <person name="Imamovic A."/>
            <person name="Larimer J."/>
            <person name="McCowan C."/>
            <person name="Murphy C."/>
            <person name="Neiman D."/>
            <person name="Pearson M."/>
            <person name="Priest M."/>
            <person name="Roberts A."/>
            <person name="Saif S."/>
            <person name="Shea T."/>
            <person name="Sisk P."/>
            <person name="Sykes S."/>
            <person name="Wortman J."/>
            <person name="Nusbaum C."/>
            <person name="Birren B."/>
        </authorList>
    </citation>
    <scope>NUCLEOTIDE SEQUENCE [LARGE SCALE GENOMIC DNA]</scope>
    <source>
        <strain evidence="1 2">TIAC219</strain>
    </source>
</reference>
<dbReference type="InterPro" id="IPR011604">
    <property type="entry name" value="PDDEXK-like_dom_sf"/>
</dbReference>
<evidence type="ECO:0000313" key="1">
    <source>
        <dbReference type="EMBL" id="EOQ57863.1"/>
    </source>
</evidence>
<name>A0ABC9SQN8_BACCE</name>
<protein>
    <recommendedName>
        <fullName evidence="3">PD-(D/E)XK endonuclease-like domain-containing protein</fullName>
    </recommendedName>
</protein>
<dbReference type="EMBL" id="AHCJ01000083">
    <property type="protein sequence ID" value="EOQ57863.1"/>
    <property type="molecule type" value="Genomic_DNA"/>
</dbReference>
<dbReference type="Proteomes" id="UP000014060">
    <property type="component" value="Unassembled WGS sequence"/>
</dbReference>
<evidence type="ECO:0000313" key="2">
    <source>
        <dbReference type="Proteomes" id="UP000014060"/>
    </source>
</evidence>
<gene>
    <name evidence="1" type="ORF">IAY_06223</name>
</gene>
<sequence>MSLFKVVDVLGTEKKTTATKTKKDVSELPKRGGDSDVANRLIDMLDKWHGNKEIWDDELDAKIHYWEYEIRTTNKKRLPWGKRGTKYFTPSSTNSDSRELYMKHIKSERDQHTGRPHQGRWTRMGTAYGDMIQRDLLFIEKHWKSQFGEDPPFVPYYVEVNGKRYPAWEKFSQTISHVEHNGQIVSILGQCDGILVDTKTGELVLLEIKSKQTTSAQTGFYSMKEVGEDHKMQSITYSMLFKDMHISRGVVLYGNLSKKSWIMSEEDYIANPDIRAFEIDFAQETKVQIMDKFKHILDCVDAKTPPKFDVTKFTFNSYKEATVASLTAEEYAEISDQVKRISRSRMPQWKKNSVLEAWRYIEENWKGDDKQCDAAF</sequence>
<dbReference type="RefSeq" id="WP_000051768.1">
    <property type="nucleotide sequence ID" value="NZ_KB976014.1"/>
</dbReference>
<dbReference type="AlphaFoldDB" id="A0ABC9SQN8"/>
<accession>A0ABC9SQN8</accession>
<dbReference type="Gene3D" id="3.90.320.10">
    <property type="match status" value="1"/>
</dbReference>